<keyword evidence="5" id="KW-1185">Reference proteome</keyword>
<accession>A0A665VD45</accession>
<reference evidence="4" key="3">
    <citation type="submission" date="2025-09" db="UniProtKB">
        <authorList>
            <consortium name="Ensembl"/>
        </authorList>
    </citation>
    <scope>IDENTIFICATION</scope>
</reference>
<keyword evidence="2" id="KW-0812">Transmembrane</keyword>
<evidence type="ECO:0000256" key="2">
    <source>
        <dbReference type="SAM" id="Phobius"/>
    </source>
</evidence>
<dbReference type="Pfam" id="PF24536">
    <property type="entry name" value="NXPE4_C"/>
    <property type="match status" value="1"/>
</dbReference>
<reference evidence="4" key="1">
    <citation type="submission" date="2021-04" db="EMBL/GenBank/DDBJ databases">
        <authorList>
            <consortium name="Wellcome Sanger Institute Data Sharing"/>
        </authorList>
    </citation>
    <scope>NUCLEOTIDE SEQUENCE [LARGE SCALE GENOMIC DNA]</scope>
</reference>
<organism evidence="4 5">
    <name type="scientific">Echeneis naucrates</name>
    <name type="common">Live sharksucker</name>
    <dbReference type="NCBI Taxonomy" id="173247"/>
    <lineage>
        <taxon>Eukaryota</taxon>
        <taxon>Metazoa</taxon>
        <taxon>Chordata</taxon>
        <taxon>Craniata</taxon>
        <taxon>Vertebrata</taxon>
        <taxon>Euteleostomi</taxon>
        <taxon>Actinopterygii</taxon>
        <taxon>Neopterygii</taxon>
        <taxon>Teleostei</taxon>
        <taxon>Neoteleostei</taxon>
        <taxon>Acanthomorphata</taxon>
        <taxon>Carangaria</taxon>
        <taxon>Carangiformes</taxon>
        <taxon>Echeneidae</taxon>
        <taxon>Echeneis</taxon>
    </lineage>
</organism>
<dbReference type="OMA" id="DPWFCYK"/>
<dbReference type="Pfam" id="PF06312">
    <property type="entry name" value="Neurexophilin"/>
    <property type="match status" value="1"/>
</dbReference>
<keyword evidence="2" id="KW-0472">Membrane</keyword>
<dbReference type="GO" id="GO:0007399">
    <property type="term" value="P:nervous system development"/>
    <property type="evidence" value="ECO:0007669"/>
    <property type="project" value="UniProtKB-ARBA"/>
</dbReference>
<dbReference type="InterPro" id="IPR026845">
    <property type="entry name" value="NXPH/NXPE"/>
</dbReference>
<dbReference type="PANTHER" id="PTHR16165:SF9">
    <property type="entry name" value="NXPE FAMILY MEMBER 3"/>
    <property type="match status" value="1"/>
</dbReference>
<reference evidence="4" key="2">
    <citation type="submission" date="2025-08" db="UniProtKB">
        <authorList>
            <consortium name="Ensembl"/>
        </authorList>
    </citation>
    <scope>IDENTIFICATION</scope>
</reference>
<sequence length="561" mass="63288">MMFKVCKRREVGTFLPKYGVIFLILSVSVIIFALKNVDFQEFKVNSTVILQKVSSDPFLHHRFCTFQPLTTEDAQEQDLILDSIAWPETPALVSLERTSDPAHSYFTILPKKGGGQWHVGDQLEVMIKMYDFQGERKKSGGDFLIARLHNWSLGAGVAGHVVDHLNGCYSAVFTLLWERSAEVQVTLVHSSEAITVLQKLTSEQPDRIYFKSDFRSDAVSEHTTCNVCLRPTLQPVCNYTDLQTGDPWFCYKPEKLNCNTRITHSKGGFKQNLTAGEQKLFQGGVTMKVPLWPSGPSSVTVMPKRKEEKNSSVKIGNSGYYYQGAWRALGGTPVLQFNTSSAISNCLAGKTVHLYGDSTIRQWFEHLTAVLPDLKEYNLGSLKQVGPFMALDYANRILVTYRCHGPPIRFANVPTSKLRYIANELDRVTGGSNTIIVLGIWSHFSTFPIEVYIRRLQSIRRAVVRLLHRAPSTLVVIRTANLKALTLYETLTNSDWYSLQCDKVLRAVFKGLNVRLVDAWEMGLAHQLPHSLHPQPIIIKNMINVLLSYICPEKDELVFLS</sequence>
<evidence type="ECO:0000313" key="4">
    <source>
        <dbReference type="Ensembl" id="ENSENLP00000029207.1"/>
    </source>
</evidence>
<dbReference type="InterPro" id="IPR014756">
    <property type="entry name" value="Ig_E-set"/>
</dbReference>
<dbReference type="InterPro" id="IPR057106">
    <property type="entry name" value="NXPE4_C"/>
</dbReference>
<feature type="transmembrane region" description="Helical" evidence="2">
    <location>
        <begin position="12"/>
        <end position="34"/>
    </location>
</feature>
<evidence type="ECO:0000256" key="1">
    <source>
        <dbReference type="ARBA" id="ARBA00005431"/>
    </source>
</evidence>
<proteinExistence type="inferred from homology"/>
<dbReference type="Proteomes" id="UP000472264">
    <property type="component" value="Chromosome 23"/>
</dbReference>
<evidence type="ECO:0000259" key="3">
    <source>
        <dbReference type="Pfam" id="PF24536"/>
    </source>
</evidence>
<dbReference type="Ensembl" id="ENSENLT00000030076.1">
    <property type="protein sequence ID" value="ENSENLP00000029207.1"/>
    <property type="gene ID" value="ENSENLG00000013030.1"/>
</dbReference>
<protein>
    <submittedName>
        <fullName evidence="4">NXPE family member 3-like</fullName>
    </submittedName>
</protein>
<dbReference type="RefSeq" id="XP_029351074.1">
    <property type="nucleotide sequence ID" value="XM_029495214.1"/>
</dbReference>
<feature type="domain" description="NXPE C-terminal" evidence="3">
    <location>
        <begin position="336"/>
        <end position="551"/>
    </location>
</feature>
<comment type="similarity">
    <text evidence="1">Belongs to the NXPE family.</text>
</comment>
<dbReference type="AlphaFoldDB" id="A0A665VD45"/>
<dbReference type="InParanoid" id="A0A665VD45"/>
<gene>
    <name evidence="4" type="primary">LOC115036837</name>
</gene>
<dbReference type="SUPFAM" id="SSF81296">
    <property type="entry name" value="E set domains"/>
    <property type="match status" value="1"/>
</dbReference>
<evidence type="ECO:0000313" key="5">
    <source>
        <dbReference type="Proteomes" id="UP000472264"/>
    </source>
</evidence>
<dbReference type="PANTHER" id="PTHR16165">
    <property type="entry name" value="NXPE FAMILY MEMBER"/>
    <property type="match status" value="1"/>
</dbReference>
<dbReference type="GeneID" id="115036837"/>
<keyword evidence="2" id="KW-1133">Transmembrane helix</keyword>
<name>A0A665VD45_ECHNA</name>